<dbReference type="GO" id="GO:0005524">
    <property type="term" value="F:ATP binding"/>
    <property type="evidence" value="ECO:0007669"/>
    <property type="project" value="UniProtKB-KW"/>
</dbReference>
<dbReference type="RefSeq" id="WP_305111118.1">
    <property type="nucleotide sequence ID" value="NZ_JAUTIX010000003.1"/>
</dbReference>
<gene>
    <name evidence="6" type="ORF">Q7X28_09530</name>
</gene>
<dbReference type="PANTHER" id="PTHR43309">
    <property type="entry name" value="5-OXOPROLINASE SUBUNIT C"/>
    <property type="match status" value="1"/>
</dbReference>
<accession>A0AA90SLJ6</accession>
<dbReference type="SUPFAM" id="SSF50891">
    <property type="entry name" value="Cyclophilin-like"/>
    <property type="match status" value="2"/>
</dbReference>
<dbReference type="NCBIfam" id="TIGR00724">
    <property type="entry name" value="urea_amlyse_rel"/>
    <property type="match status" value="1"/>
</dbReference>
<keyword evidence="2" id="KW-0378">Hydrolase</keyword>
<dbReference type="InterPro" id="IPR003778">
    <property type="entry name" value="CT_A_B"/>
</dbReference>
<dbReference type="GO" id="GO:0016787">
    <property type="term" value="F:hydrolase activity"/>
    <property type="evidence" value="ECO:0007669"/>
    <property type="project" value="UniProtKB-KW"/>
</dbReference>
<keyword evidence="3" id="KW-0067">ATP-binding</keyword>
<dbReference type="Gene3D" id="2.40.100.10">
    <property type="entry name" value="Cyclophilin-like"/>
    <property type="match status" value="2"/>
</dbReference>
<name>A0AA90SLJ6_9ACTN</name>
<keyword evidence="1" id="KW-0547">Nucleotide-binding</keyword>
<organism evidence="6 7">
    <name type="scientific">Tsukamurella strandjordii</name>
    <dbReference type="NCBI Taxonomy" id="147577"/>
    <lineage>
        <taxon>Bacteria</taxon>
        <taxon>Bacillati</taxon>
        <taxon>Actinomycetota</taxon>
        <taxon>Actinomycetes</taxon>
        <taxon>Mycobacteriales</taxon>
        <taxon>Tsukamurellaceae</taxon>
        <taxon>Tsukamurella</taxon>
    </lineage>
</organism>
<dbReference type="Proteomes" id="UP001178281">
    <property type="component" value="Unassembled WGS sequence"/>
</dbReference>
<dbReference type="AlphaFoldDB" id="A0AA90SLJ6"/>
<evidence type="ECO:0000256" key="2">
    <source>
        <dbReference type="ARBA" id="ARBA00022801"/>
    </source>
</evidence>
<dbReference type="SMART" id="SM00797">
    <property type="entry name" value="AHS2"/>
    <property type="match status" value="1"/>
</dbReference>
<dbReference type="InterPro" id="IPR003833">
    <property type="entry name" value="CT_C_D"/>
</dbReference>
<evidence type="ECO:0000259" key="4">
    <source>
        <dbReference type="SMART" id="SM00796"/>
    </source>
</evidence>
<dbReference type="SMART" id="SM00796">
    <property type="entry name" value="AHS1"/>
    <property type="match status" value="1"/>
</dbReference>
<feature type="domain" description="Carboxyltransferase" evidence="5">
    <location>
        <begin position="245"/>
        <end position="508"/>
    </location>
</feature>
<evidence type="ECO:0000256" key="1">
    <source>
        <dbReference type="ARBA" id="ARBA00022741"/>
    </source>
</evidence>
<dbReference type="Pfam" id="PF02626">
    <property type="entry name" value="CT_A_B"/>
    <property type="match status" value="1"/>
</dbReference>
<dbReference type="EMBL" id="JAUTIX010000003">
    <property type="protein sequence ID" value="MDP0398168.1"/>
    <property type="molecule type" value="Genomic_DNA"/>
</dbReference>
<evidence type="ECO:0000313" key="6">
    <source>
        <dbReference type="EMBL" id="MDP0398168.1"/>
    </source>
</evidence>
<dbReference type="InterPro" id="IPR029000">
    <property type="entry name" value="Cyclophilin-like_dom_sf"/>
</dbReference>
<evidence type="ECO:0000259" key="5">
    <source>
        <dbReference type="SMART" id="SM00797"/>
    </source>
</evidence>
<dbReference type="PANTHER" id="PTHR43309:SF3">
    <property type="entry name" value="5-OXOPROLINASE SUBUNIT C"/>
    <property type="match status" value="1"/>
</dbReference>
<dbReference type="Pfam" id="PF02682">
    <property type="entry name" value="CT_C_D"/>
    <property type="match status" value="1"/>
</dbReference>
<protein>
    <submittedName>
        <fullName evidence="6">5-oxoprolinase/urea amidolyase family protein</fullName>
    </submittedName>
</protein>
<comment type="caution">
    <text evidence="6">The sequence shown here is derived from an EMBL/GenBank/DDBJ whole genome shotgun (WGS) entry which is preliminary data.</text>
</comment>
<feature type="domain" description="Carboxyltransferase" evidence="4">
    <location>
        <begin position="4"/>
        <end position="192"/>
    </location>
</feature>
<proteinExistence type="predicted"/>
<evidence type="ECO:0000313" key="7">
    <source>
        <dbReference type="Proteomes" id="UP001178281"/>
    </source>
</evidence>
<evidence type="ECO:0000256" key="3">
    <source>
        <dbReference type="ARBA" id="ARBA00022840"/>
    </source>
</evidence>
<sequence length="508" mass="52468">MRPTDIRRLGGTALQVRVPAGSVESLRGALVEAPLPGQRAVVAGGATVTVMFASVAETTAATTALRGVSIPPPAPLSGPVIDIDVVYDGEDLDEVARTTGTDTDTVIRRHTDQQWHVGFVGFAPGFAYLRGDLDGPAIPRRASPRVRVPAGTVALAGEYSAVYPRPSPGGWQLIGRTDAPLWDLDRDPPALLVPGTRVRFRAVREHLVVPQAALPATEAPDGALRIHATGMQTLIEDLGREGYAPLGITRSGAADRGALEQANRLVGNPAGAAALENTGGLVLSSEVDQVLAVTGADAVVAVTTDQGYRIVPRATAFPLWAGEVLEIDPPDAGLRTVLAVRGGIDVPAVLGSRATDVLSGLGPPPVAAGDLLPVGPQPRTAVGAPEAPAAVPATEGTVVDVIPGPDGEWFPPESLAHFTSRPWTVTPDSNRIGVRFAGEPLARRNGDLESQALVTGAIQVPPSGLPVAFLADHPTTGGYPVIGTVAPHHLDLLAQLPIGAAVHFRFTG</sequence>
<dbReference type="InterPro" id="IPR052708">
    <property type="entry name" value="PxpC"/>
</dbReference>
<keyword evidence="7" id="KW-1185">Reference proteome</keyword>
<reference evidence="6" key="1">
    <citation type="submission" date="2023-08" db="EMBL/GenBank/DDBJ databases">
        <title>The draft genome of Tsukamurella strandjordii strain 050030.</title>
        <authorList>
            <person name="Zhao F."/>
            <person name="Feng Y."/>
            <person name="Zong Z."/>
        </authorList>
    </citation>
    <scope>NUCLEOTIDE SEQUENCE</scope>
    <source>
        <strain evidence="6">050030</strain>
    </source>
</reference>